<dbReference type="InterPro" id="IPR051320">
    <property type="entry name" value="Viral_Replic_Matur_Polypro"/>
</dbReference>
<dbReference type="InterPro" id="IPR043502">
    <property type="entry name" value="DNA/RNA_pol_sf"/>
</dbReference>
<feature type="domain" description="Reverse transcriptase" evidence="3">
    <location>
        <begin position="202"/>
        <end position="362"/>
    </location>
</feature>
<comment type="caution">
    <text evidence="4">The sequence shown here is derived from an EMBL/GenBank/DDBJ whole genome shotgun (WGS) entry which is preliminary data.</text>
</comment>
<reference evidence="4" key="1">
    <citation type="journal article" date="2022" name="bioRxiv">
        <title>Sequencing and chromosome-scale assembly of the giantPleurodeles waltlgenome.</title>
        <authorList>
            <person name="Brown T."/>
            <person name="Elewa A."/>
            <person name="Iarovenko S."/>
            <person name="Subramanian E."/>
            <person name="Araus A.J."/>
            <person name="Petzold A."/>
            <person name="Susuki M."/>
            <person name="Suzuki K.-i.T."/>
            <person name="Hayashi T."/>
            <person name="Toyoda A."/>
            <person name="Oliveira C."/>
            <person name="Osipova E."/>
            <person name="Leigh N.D."/>
            <person name="Simon A."/>
            <person name="Yun M.H."/>
        </authorList>
    </citation>
    <scope>NUCLEOTIDE SEQUENCE</scope>
    <source>
        <strain evidence="4">20211129_DDA</strain>
        <tissue evidence="4">Liver</tissue>
    </source>
</reference>
<dbReference type="Gene3D" id="3.10.10.10">
    <property type="entry name" value="HIV Type 1 Reverse Transcriptase, subunit A, domain 1"/>
    <property type="match status" value="1"/>
</dbReference>
<dbReference type="InterPro" id="IPR012337">
    <property type="entry name" value="RNaseH-like_sf"/>
</dbReference>
<gene>
    <name evidence="4" type="ORF">NDU88_006708</name>
</gene>
<evidence type="ECO:0000256" key="1">
    <source>
        <dbReference type="ARBA" id="ARBA00010879"/>
    </source>
</evidence>
<dbReference type="InterPro" id="IPR036397">
    <property type="entry name" value="RNaseH_sf"/>
</dbReference>
<dbReference type="GO" id="GO:0006259">
    <property type="term" value="P:DNA metabolic process"/>
    <property type="evidence" value="ECO:0007669"/>
    <property type="project" value="UniProtKB-ARBA"/>
</dbReference>
<dbReference type="Gene3D" id="3.30.70.270">
    <property type="match status" value="1"/>
</dbReference>
<keyword evidence="5" id="KW-1185">Reference proteome</keyword>
<organism evidence="4 5">
    <name type="scientific">Pleurodeles waltl</name>
    <name type="common">Iberian ribbed newt</name>
    <dbReference type="NCBI Taxonomy" id="8319"/>
    <lineage>
        <taxon>Eukaryota</taxon>
        <taxon>Metazoa</taxon>
        <taxon>Chordata</taxon>
        <taxon>Craniata</taxon>
        <taxon>Vertebrata</taxon>
        <taxon>Euteleostomi</taxon>
        <taxon>Amphibia</taxon>
        <taxon>Batrachia</taxon>
        <taxon>Caudata</taxon>
        <taxon>Salamandroidea</taxon>
        <taxon>Salamandridae</taxon>
        <taxon>Pleurodelinae</taxon>
        <taxon>Pleurodeles</taxon>
    </lineage>
</organism>
<dbReference type="Gene3D" id="2.30.30.140">
    <property type="match status" value="1"/>
</dbReference>
<dbReference type="EC" id="3.1.26.4" evidence="2"/>
<dbReference type="GO" id="GO:0004523">
    <property type="term" value="F:RNA-DNA hybrid ribonuclease activity"/>
    <property type="evidence" value="ECO:0007669"/>
    <property type="project" value="UniProtKB-EC"/>
</dbReference>
<sequence>MSVHLRTLLRNKTWAVTLLDSAAEVTICRQSLKDHLDAAATSDFIAVETADGRVLPPNRVYDLKIQIEGDVERTISVIFWDELTSDILLAERDWPPKHVRKLPHGEDVILPSFSDLVPEAEKEAYAIEWVLAQAPALYHNHVGWDKDSPCHVIPIRSTLQPQPQYPVKHEAKPLVREILTQLEYQGVIEPCTSAMNNPLSPIAKPDHSYRIVIDYRHLNSQTRTYGIQNSHSTGLIKNIVRKKKKTTLDISNGFFCQNLAHESRDMSAFSFCSQKHFCCLPQGYKNSPGLFSACVTSILHDIDPEALSYVDDIYPTDDDLGIHLARVDRIILGFAALGYKFNLRKERQNRDLKQSLTVRVLGSGRSWLHHLYGVQRALNNLPRRSLGGRTPYKVLFGIPMYVPDLDASGLVAAETPFDINERLTVLQELQQFCDDKSSTSAATLGMRDLAKTSIGWIPKIGDLVREKIAVMKEFGPSYRAPVPVLGFQGTRTVILPTLSCSRTNRLISIDDVKIHHVADPSQ</sequence>
<name>A0AAV7N177_PLEWA</name>
<dbReference type="EMBL" id="JANPWB010000013">
    <property type="protein sequence ID" value="KAJ1109346.1"/>
    <property type="molecule type" value="Genomic_DNA"/>
</dbReference>
<dbReference type="GO" id="GO:0003676">
    <property type="term" value="F:nucleic acid binding"/>
    <property type="evidence" value="ECO:0007669"/>
    <property type="project" value="InterPro"/>
</dbReference>
<dbReference type="AlphaFoldDB" id="A0AAV7N177"/>
<dbReference type="InterPro" id="IPR000477">
    <property type="entry name" value="RT_dom"/>
</dbReference>
<dbReference type="InterPro" id="IPR043128">
    <property type="entry name" value="Rev_trsase/Diguanyl_cyclase"/>
</dbReference>
<comment type="similarity">
    <text evidence="1">Belongs to the beta type-B retroviral polymerase family. HERV class-II K(HML-2) pol subfamily.</text>
</comment>
<evidence type="ECO:0000256" key="2">
    <source>
        <dbReference type="ARBA" id="ARBA00012180"/>
    </source>
</evidence>
<dbReference type="PANTHER" id="PTHR33064">
    <property type="entry name" value="POL PROTEIN"/>
    <property type="match status" value="1"/>
</dbReference>
<evidence type="ECO:0000313" key="4">
    <source>
        <dbReference type="EMBL" id="KAJ1109346.1"/>
    </source>
</evidence>
<dbReference type="Gene3D" id="3.30.420.10">
    <property type="entry name" value="Ribonuclease H-like superfamily/Ribonuclease H"/>
    <property type="match status" value="1"/>
</dbReference>
<proteinExistence type="inferred from homology"/>
<dbReference type="SUPFAM" id="SSF56672">
    <property type="entry name" value="DNA/RNA polymerases"/>
    <property type="match status" value="1"/>
</dbReference>
<dbReference type="PANTHER" id="PTHR33064:SF36">
    <property type="entry name" value="CCHC-TYPE DOMAIN-CONTAINING PROTEIN"/>
    <property type="match status" value="1"/>
</dbReference>
<dbReference type="Proteomes" id="UP001066276">
    <property type="component" value="Chromosome 9"/>
</dbReference>
<dbReference type="SUPFAM" id="SSF53098">
    <property type="entry name" value="Ribonuclease H-like"/>
    <property type="match status" value="1"/>
</dbReference>
<dbReference type="Pfam" id="PF00078">
    <property type="entry name" value="RVT_1"/>
    <property type="match status" value="1"/>
</dbReference>
<protein>
    <recommendedName>
        <fullName evidence="2">ribonuclease H</fullName>
        <ecNumber evidence="2">3.1.26.4</ecNumber>
    </recommendedName>
</protein>
<accession>A0AAV7N177</accession>
<evidence type="ECO:0000259" key="3">
    <source>
        <dbReference type="Pfam" id="PF00078"/>
    </source>
</evidence>
<evidence type="ECO:0000313" key="5">
    <source>
        <dbReference type="Proteomes" id="UP001066276"/>
    </source>
</evidence>